<dbReference type="AlphaFoldDB" id="A0A415U4R9"/>
<protein>
    <submittedName>
        <fullName evidence="2">Uncharacterized protein</fullName>
    </submittedName>
</protein>
<name>A0A415U4R9_9FIRM</name>
<dbReference type="RefSeq" id="WP_118486057.1">
    <property type="nucleotide sequence ID" value="NZ_CAJLIF010000001.1"/>
</dbReference>
<organism evidence="2 3">
    <name type="scientific">Anaerobutyricum hallii</name>
    <dbReference type="NCBI Taxonomy" id="39488"/>
    <lineage>
        <taxon>Bacteria</taxon>
        <taxon>Bacillati</taxon>
        <taxon>Bacillota</taxon>
        <taxon>Clostridia</taxon>
        <taxon>Lachnospirales</taxon>
        <taxon>Lachnospiraceae</taxon>
        <taxon>Anaerobutyricum</taxon>
    </lineage>
</organism>
<evidence type="ECO:0000256" key="1">
    <source>
        <dbReference type="SAM" id="MobiDB-lite"/>
    </source>
</evidence>
<gene>
    <name evidence="2" type="ORF">DWZ29_08410</name>
</gene>
<comment type="caution">
    <text evidence="2">The sequence shown here is derived from an EMBL/GenBank/DDBJ whole genome shotgun (WGS) entry which is preliminary data.</text>
</comment>
<feature type="region of interest" description="Disordered" evidence="1">
    <location>
        <begin position="17"/>
        <end position="43"/>
    </location>
</feature>
<evidence type="ECO:0000313" key="3">
    <source>
        <dbReference type="Proteomes" id="UP000283700"/>
    </source>
</evidence>
<reference evidence="2 3" key="1">
    <citation type="submission" date="2018-08" db="EMBL/GenBank/DDBJ databases">
        <title>A genome reference for cultivated species of the human gut microbiota.</title>
        <authorList>
            <person name="Zou Y."/>
            <person name="Xue W."/>
            <person name="Luo G."/>
        </authorList>
    </citation>
    <scope>NUCLEOTIDE SEQUENCE [LARGE SCALE GENOMIC DNA]</scope>
    <source>
        <strain evidence="2 3">AF31-17AC</strain>
    </source>
</reference>
<dbReference type="EMBL" id="QRQO01000020">
    <property type="protein sequence ID" value="RHN13065.1"/>
    <property type="molecule type" value="Genomic_DNA"/>
</dbReference>
<evidence type="ECO:0000313" key="2">
    <source>
        <dbReference type="EMBL" id="RHN13065.1"/>
    </source>
</evidence>
<sequence>MNIEKFYYDEQEKMIEEMKREMEEHDQSLSPEEREKERKKSLQEARAIMENAEQKKREHYQIVNAAKYQRFVYLSEQAMQFSKISGCNIKVQTFPDMSALIKLQTGCIWLLSDGETALEDKETMQCLLNEADWVYIGNSDRDGKNMLELEFRFELAEKLKKATI</sequence>
<proteinExistence type="predicted"/>
<accession>A0A415U4R9</accession>
<dbReference type="Proteomes" id="UP000283700">
    <property type="component" value="Unassembled WGS sequence"/>
</dbReference>